<dbReference type="InterPro" id="IPR013088">
    <property type="entry name" value="Znf_NHR/GATA"/>
</dbReference>
<dbReference type="OrthoDB" id="544569at2759"/>
<keyword evidence="3 5" id="KW-0863">Zinc-finger</keyword>
<keyword evidence="2" id="KW-0479">Metal-binding</keyword>
<feature type="compositionally biased region" description="Acidic residues" evidence="6">
    <location>
        <begin position="306"/>
        <end position="319"/>
    </location>
</feature>
<dbReference type="CDD" id="cd00202">
    <property type="entry name" value="ZnF_GATA"/>
    <property type="match status" value="1"/>
</dbReference>
<name>A0A835WJT1_9CHLO</name>
<gene>
    <name evidence="8" type="ORF">HYH02_006104</name>
</gene>
<evidence type="ECO:0000256" key="3">
    <source>
        <dbReference type="ARBA" id="ARBA00022771"/>
    </source>
</evidence>
<evidence type="ECO:0000259" key="7">
    <source>
        <dbReference type="PROSITE" id="PS50114"/>
    </source>
</evidence>
<feature type="region of interest" description="Disordered" evidence="6">
    <location>
        <begin position="169"/>
        <end position="231"/>
    </location>
</feature>
<accession>A0A835WJT1</accession>
<organism evidence="8 9">
    <name type="scientific">Chlamydomonas schloesseri</name>
    <dbReference type="NCBI Taxonomy" id="2026947"/>
    <lineage>
        <taxon>Eukaryota</taxon>
        <taxon>Viridiplantae</taxon>
        <taxon>Chlorophyta</taxon>
        <taxon>core chlorophytes</taxon>
        <taxon>Chlorophyceae</taxon>
        <taxon>CS clade</taxon>
        <taxon>Chlamydomonadales</taxon>
        <taxon>Chlamydomonadaceae</taxon>
        <taxon>Chlamydomonas</taxon>
    </lineage>
</organism>
<sequence length="408" mass="41118">MPASAAELREPLASAFGRSTSPFAADGPSCPDLPAMAHQTSCHQAQAGLVPTWGESSFGLAGGECGSGSAMWDCEPVAPARRTAEGLDALSFAFIQSQQPQDQLINRPGLSVSEHPCTLLRAPSGGYSLINTASIAAAAPLDAAAVILPQPAAVVAAAVPAAAATPACSESWASPAPSTERRHDATSAATSSGATSSCGGSDMPEDAAAEVQQRASTVEAQSSSLPQESHAFAAAAAASSAVAESARPAAEVEQVGPPGTAALAAMRASGRMSAAAAATAMPASGRVGQKRRAAATAAVVVLEAARDDEDDDEDYDEREEGGAGGRGSAKRVKRVVGAQRMTTNKPKTGVTCRNCRATETPQWRCGPEGPRTLCNACGVRYKKGQTLEYMAKKAAAAAARGRTGGGDA</sequence>
<dbReference type="EMBL" id="JAEHOD010000016">
    <property type="protein sequence ID" value="KAG2448750.1"/>
    <property type="molecule type" value="Genomic_DNA"/>
</dbReference>
<dbReference type="InterPro" id="IPR000679">
    <property type="entry name" value="Znf_GATA"/>
</dbReference>
<dbReference type="SMART" id="SM00401">
    <property type="entry name" value="ZnF_GATA"/>
    <property type="match status" value="1"/>
</dbReference>
<evidence type="ECO:0000256" key="1">
    <source>
        <dbReference type="ARBA" id="ARBA00005694"/>
    </source>
</evidence>
<dbReference type="Pfam" id="PF00320">
    <property type="entry name" value="GATA"/>
    <property type="match status" value="1"/>
</dbReference>
<dbReference type="GO" id="GO:0043565">
    <property type="term" value="F:sequence-specific DNA binding"/>
    <property type="evidence" value="ECO:0007669"/>
    <property type="project" value="InterPro"/>
</dbReference>
<dbReference type="InterPro" id="IPR051140">
    <property type="entry name" value="GATA_TF"/>
</dbReference>
<comment type="caution">
    <text evidence="8">The sequence shown here is derived from an EMBL/GenBank/DDBJ whole genome shotgun (WGS) entry which is preliminary data.</text>
</comment>
<protein>
    <recommendedName>
        <fullName evidence="7">GATA-type domain-containing protein</fullName>
    </recommendedName>
</protein>
<comment type="similarity">
    <text evidence="1">Belongs to the type IV zinc-finger family. Class A subfamily.</text>
</comment>
<dbReference type="PANTHER" id="PTHR45658">
    <property type="entry name" value="GATA TRANSCRIPTION FACTOR"/>
    <property type="match status" value="1"/>
</dbReference>
<keyword evidence="4" id="KW-0862">Zinc</keyword>
<evidence type="ECO:0000313" key="9">
    <source>
        <dbReference type="Proteomes" id="UP000613740"/>
    </source>
</evidence>
<evidence type="ECO:0000256" key="4">
    <source>
        <dbReference type="ARBA" id="ARBA00022833"/>
    </source>
</evidence>
<feature type="compositionally biased region" description="Polar residues" evidence="6">
    <location>
        <begin position="213"/>
        <end position="227"/>
    </location>
</feature>
<proteinExistence type="inferred from homology"/>
<evidence type="ECO:0000256" key="2">
    <source>
        <dbReference type="ARBA" id="ARBA00022723"/>
    </source>
</evidence>
<dbReference type="Gene3D" id="3.30.50.10">
    <property type="entry name" value="Erythroid Transcription Factor GATA-1, subunit A"/>
    <property type="match status" value="1"/>
</dbReference>
<evidence type="ECO:0000313" key="8">
    <source>
        <dbReference type="EMBL" id="KAG2448750.1"/>
    </source>
</evidence>
<dbReference type="PANTHER" id="PTHR45658:SF122">
    <property type="entry name" value="GATA ZINC FINGER DOMAIN-CONTAINING PROTEIN 6"/>
    <property type="match status" value="1"/>
</dbReference>
<feature type="region of interest" description="Disordered" evidence="6">
    <location>
        <begin position="305"/>
        <end position="333"/>
    </location>
</feature>
<dbReference type="PROSITE" id="PS50114">
    <property type="entry name" value="GATA_ZN_FINGER_2"/>
    <property type="match status" value="1"/>
</dbReference>
<dbReference type="AlphaFoldDB" id="A0A835WJT1"/>
<feature type="compositionally biased region" description="Low complexity" evidence="6">
    <location>
        <begin position="186"/>
        <end position="201"/>
    </location>
</feature>
<dbReference type="SUPFAM" id="SSF57716">
    <property type="entry name" value="Glucocorticoid receptor-like (DNA-binding domain)"/>
    <property type="match status" value="1"/>
</dbReference>
<keyword evidence="9" id="KW-1185">Reference proteome</keyword>
<reference evidence="8" key="1">
    <citation type="journal article" date="2020" name="bioRxiv">
        <title>Comparative genomics of Chlamydomonas.</title>
        <authorList>
            <person name="Craig R.J."/>
            <person name="Hasan A.R."/>
            <person name="Ness R.W."/>
            <person name="Keightley P.D."/>
        </authorList>
    </citation>
    <scope>NUCLEOTIDE SEQUENCE</scope>
    <source>
        <strain evidence="8">CCAP 11/173</strain>
    </source>
</reference>
<evidence type="ECO:0000256" key="5">
    <source>
        <dbReference type="PROSITE-ProRule" id="PRU00094"/>
    </source>
</evidence>
<feature type="domain" description="GATA-type" evidence="7">
    <location>
        <begin position="346"/>
        <end position="400"/>
    </location>
</feature>
<evidence type="ECO:0000256" key="6">
    <source>
        <dbReference type="SAM" id="MobiDB-lite"/>
    </source>
</evidence>
<dbReference type="GO" id="GO:0006355">
    <property type="term" value="P:regulation of DNA-templated transcription"/>
    <property type="evidence" value="ECO:0007669"/>
    <property type="project" value="InterPro"/>
</dbReference>
<dbReference type="GO" id="GO:0008270">
    <property type="term" value="F:zinc ion binding"/>
    <property type="evidence" value="ECO:0007669"/>
    <property type="project" value="UniProtKB-KW"/>
</dbReference>
<dbReference type="Proteomes" id="UP000613740">
    <property type="component" value="Unassembled WGS sequence"/>
</dbReference>